<proteinExistence type="predicted"/>
<feature type="compositionally biased region" description="Acidic residues" evidence="1">
    <location>
        <begin position="101"/>
        <end position="110"/>
    </location>
</feature>
<organism evidence="2 3">
    <name type="scientific">Funneliformis caledonium</name>
    <dbReference type="NCBI Taxonomy" id="1117310"/>
    <lineage>
        <taxon>Eukaryota</taxon>
        <taxon>Fungi</taxon>
        <taxon>Fungi incertae sedis</taxon>
        <taxon>Mucoromycota</taxon>
        <taxon>Glomeromycotina</taxon>
        <taxon>Glomeromycetes</taxon>
        <taxon>Glomerales</taxon>
        <taxon>Glomeraceae</taxon>
        <taxon>Funneliformis</taxon>
    </lineage>
</organism>
<evidence type="ECO:0000313" key="3">
    <source>
        <dbReference type="Proteomes" id="UP000789570"/>
    </source>
</evidence>
<reference evidence="2" key="1">
    <citation type="submission" date="2021-06" db="EMBL/GenBank/DDBJ databases">
        <authorList>
            <person name="Kallberg Y."/>
            <person name="Tangrot J."/>
            <person name="Rosling A."/>
        </authorList>
    </citation>
    <scope>NUCLEOTIDE SEQUENCE</scope>
    <source>
        <strain evidence="2">UK204</strain>
    </source>
</reference>
<dbReference type="EMBL" id="CAJVPQ010000974">
    <property type="protein sequence ID" value="CAG8524161.1"/>
    <property type="molecule type" value="Genomic_DNA"/>
</dbReference>
<comment type="caution">
    <text evidence="2">The sequence shown here is derived from an EMBL/GenBank/DDBJ whole genome shotgun (WGS) entry which is preliminary data.</text>
</comment>
<accession>A0A9N9FCC2</accession>
<gene>
    <name evidence="2" type="ORF">FCALED_LOCUS4854</name>
</gene>
<dbReference type="Proteomes" id="UP000789570">
    <property type="component" value="Unassembled WGS sequence"/>
</dbReference>
<feature type="region of interest" description="Disordered" evidence="1">
    <location>
        <begin position="71"/>
        <end position="110"/>
    </location>
</feature>
<dbReference type="AlphaFoldDB" id="A0A9N9FCC2"/>
<evidence type="ECO:0000313" key="2">
    <source>
        <dbReference type="EMBL" id="CAG8524161.1"/>
    </source>
</evidence>
<name>A0A9N9FCC2_9GLOM</name>
<sequence>MSKKLKLRPKVSCYYKKCDDKVKDNPMLDDTYEDNTRKADYEDDIYEDDICDNDIIMIDDNNNYQYEEFSIRKPISNEESEQYINSSSDDDEESHNLNNDESIDDNELDLDNYDDDFFTALSSIELNYDSDQEISETMNKEI</sequence>
<evidence type="ECO:0000256" key="1">
    <source>
        <dbReference type="SAM" id="MobiDB-lite"/>
    </source>
</evidence>
<protein>
    <submittedName>
        <fullName evidence="2">4988_t:CDS:1</fullName>
    </submittedName>
</protein>
<keyword evidence="3" id="KW-1185">Reference proteome</keyword>